<evidence type="ECO:0000256" key="5">
    <source>
        <dbReference type="PROSITE-ProRule" id="PRU00201"/>
    </source>
</evidence>
<evidence type="ECO:0000256" key="2">
    <source>
        <dbReference type="ARBA" id="ARBA00023125"/>
    </source>
</evidence>
<dbReference type="PANTHER" id="PTHR11267:SF181">
    <property type="entry name" value="OPTOMOTOR-BLIND PROTEIN"/>
    <property type="match status" value="1"/>
</dbReference>
<dbReference type="GO" id="GO:0000981">
    <property type="term" value="F:DNA-binding transcription factor activity, RNA polymerase II-specific"/>
    <property type="evidence" value="ECO:0007669"/>
    <property type="project" value="TreeGrafter"/>
</dbReference>
<keyword evidence="4 5" id="KW-0539">Nucleus</keyword>
<comment type="subcellular location">
    <subcellularLocation>
        <location evidence="5">Nucleus</location>
    </subcellularLocation>
</comment>
<dbReference type="PANTHER" id="PTHR11267">
    <property type="entry name" value="T-BOX PROTEIN-RELATED"/>
    <property type="match status" value="1"/>
</dbReference>
<dbReference type="InterPro" id="IPR036960">
    <property type="entry name" value="T-box_sf"/>
</dbReference>
<dbReference type="InterPro" id="IPR001699">
    <property type="entry name" value="TF_T-box"/>
</dbReference>
<dbReference type="GO" id="GO:0005634">
    <property type="term" value="C:nucleus"/>
    <property type="evidence" value="ECO:0007669"/>
    <property type="project" value="UniProtKB-SubCell"/>
</dbReference>
<evidence type="ECO:0000256" key="4">
    <source>
        <dbReference type="ARBA" id="ARBA00023242"/>
    </source>
</evidence>
<dbReference type="AlphaFoldDB" id="A0A0P7Y1M1"/>
<feature type="region of interest" description="Disordered" evidence="6">
    <location>
        <begin position="1"/>
        <end position="27"/>
    </location>
</feature>
<dbReference type="EMBL" id="JARO02011957">
    <property type="protein sequence ID" value="KPP59568.1"/>
    <property type="molecule type" value="Genomic_DNA"/>
</dbReference>
<dbReference type="InterPro" id="IPR008967">
    <property type="entry name" value="p53-like_TF_DNA-bd_sf"/>
</dbReference>
<evidence type="ECO:0000259" key="7">
    <source>
        <dbReference type="PROSITE" id="PS50252"/>
    </source>
</evidence>
<organism evidence="8 9">
    <name type="scientific">Scleropages formosus</name>
    <name type="common">Asian bonytongue</name>
    <name type="synonym">Osteoglossum formosum</name>
    <dbReference type="NCBI Taxonomy" id="113540"/>
    <lineage>
        <taxon>Eukaryota</taxon>
        <taxon>Metazoa</taxon>
        <taxon>Chordata</taxon>
        <taxon>Craniata</taxon>
        <taxon>Vertebrata</taxon>
        <taxon>Euteleostomi</taxon>
        <taxon>Actinopterygii</taxon>
        <taxon>Neopterygii</taxon>
        <taxon>Teleostei</taxon>
        <taxon>Osteoglossocephala</taxon>
        <taxon>Osteoglossomorpha</taxon>
        <taxon>Osteoglossiformes</taxon>
        <taxon>Osteoglossidae</taxon>
        <taxon>Scleropages</taxon>
    </lineage>
</organism>
<accession>A0A0P7Y1M1</accession>
<dbReference type="GO" id="GO:0045893">
    <property type="term" value="P:positive regulation of DNA-templated transcription"/>
    <property type="evidence" value="ECO:0007669"/>
    <property type="project" value="InterPro"/>
</dbReference>
<dbReference type="PROSITE" id="PS50252">
    <property type="entry name" value="TBOX_3"/>
    <property type="match status" value="1"/>
</dbReference>
<keyword evidence="1" id="KW-0805">Transcription regulation</keyword>
<evidence type="ECO:0000256" key="3">
    <source>
        <dbReference type="ARBA" id="ARBA00023163"/>
    </source>
</evidence>
<dbReference type="InterPro" id="IPR046360">
    <property type="entry name" value="T-box_DNA-bd"/>
</dbReference>
<keyword evidence="2 5" id="KW-0238">DNA-binding</keyword>
<evidence type="ECO:0000313" key="8">
    <source>
        <dbReference type="EMBL" id="KPP59568.1"/>
    </source>
</evidence>
<gene>
    <name evidence="8" type="ORF">Z043_122501</name>
</gene>
<dbReference type="SUPFAM" id="SSF49417">
    <property type="entry name" value="p53-like transcription factors"/>
    <property type="match status" value="1"/>
</dbReference>
<dbReference type="GO" id="GO:0000978">
    <property type="term" value="F:RNA polymerase II cis-regulatory region sequence-specific DNA binding"/>
    <property type="evidence" value="ECO:0007669"/>
    <property type="project" value="InterPro"/>
</dbReference>
<feature type="domain" description="T-box" evidence="7">
    <location>
        <begin position="41"/>
        <end position="81"/>
    </location>
</feature>
<comment type="caution">
    <text evidence="8">The sequence shown here is derived from an EMBL/GenBank/DDBJ whole genome shotgun (WGS) entry which is preliminary data.</text>
</comment>
<proteinExistence type="predicted"/>
<dbReference type="GO" id="GO:0000785">
    <property type="term" value="C:chromatin"/>
    <property type="evidence" value="ECO:0007669"/>
    <property type="project" value="TreeGrafter"/>
</dbReference>
<protein>
    <recommendedName>
        <fullName evidence="7">T-box domain-containing protein</fullName>
    </recommendedName>
</protein>
<evidence type="ECO:0000313" key="9">
    <source>
        <dbReference type="Proteomes" id="UP000034805"/>
    </source>
</evidence>
<dbReference type="GO" id="GO:0001708">
    <property type="term" value="P:cell fate specification"/>
    <property type="evidence" value="ECO:0007669"/>
    <property type="project" value="TreeGrafter"/>
</dbReference>
<dbReference type="Pfam" id="PF00907">
    <property type="entry name" value="T-box"/>
    <property type="match status" value="1"/>
</dbReference>
<evidence type="ECO:0000256" key="1">
    <source>
        <dbReference type="ARBA" id="ARBA00023015"/>
    </source>
</evidence>
<dbReference type="Proteomes" id="UP000034805">
    <property type="component" value="Unassembled WGS sequence"/>
</dbReference>
<reference evidence="8 9" key="1">
    <citation type="submission" date="2015-08" db="EMBL/GenBank/DDBJ databases">
        <title>The genome of the Asian arowana (Scleropages formosus).</title>
        <authorList>
            <person name="Tan M.H."/>
            <person name="Gan H.M."/>
            <person name="Croft L.J."/>
            <person name="Austin C.M."/>
        </authorList>
    </citation>
    <scope>NUCLEOTIDE SEQUENCE [LARGE SCALE GENOMIC DNA]</scope>
    <source>
        <strain evidence="8">Aro1</strain>
    </source>
</reference>
<keyword evidence="3" id="KW-0804">Transcription</keyword>
<comment type="caution">
    <text evidence="5">Lacks conserved residue(s) required for the propagation of feature annotation.</text>
</comment>
<sequence>MLQEKVSESAAAAKFTRPSAPVPKTSCHVLGQNMEDIKVTLQDRELWRKFHEAGTEMIITKAGSREVENSHTSTYPLYMDPVEEPRLVKMV</sequence>
<name>A0A0P7Y1M1_SCLFO</name>
<evidence type="ECO:0000256" key="6">
    <source>
        <dbReference type="SAM" id="MobiDB-lite"/>
    </source>
</evidence>
<dbReference type="Gene3D" id="2.60.40.820">
    <property type="entry name" value="Transcription factor, T-box"/>
    <property type="match status" value="1"/>
</dbReference>